<accession>A0A371G8I4</accession>
<dbReference type="PANTHER" id="PTHR22958">
    <property type="entry name" value="GLYCEROPHOSPHORYL DIESTER PHOSPHODIESTERASE"/>
    <property type="match status" value="1"/>
</dbReference>
<comment type="catalytic activity">
    <reaction evidence="5">
        <text>a sn-glycero-3-phosphodiester + H2O = an alcohol + sn-glycerol 3-phosphate + H(+)</text>
        <dbReference type="Rhea" id="RHEA:12969"/>
        <dbReference type="ChEBI" id="CHEBI:15377"/>
        <dbReference type="ChEBI" id="CHEBI:15378"/>
        <dbReference type="ChEBI" id="CHEBI:30879"/>
        <dbReference type="ChEBI" id="CHEBI:57597"/>
        <dbReference type="ChEBI" id="CHEBI:83408"/>
        <dbReference type="EC" id="3.1.4.46"/>
    </reaction>
</comment>
<dbReference type="PROSITE" id="PS51704">
    <property type="entry name" value="GP_PDE"/>
    <property type="match status" value="1"/>
</dbReference>
<dbReference type="OrthoDB" id="1058301at2759"/>
<dbReference type="Pfam" id="PF03009">
    <property type="entry name" value="GDPD"/>
    <property type="match status" value="1"/>
</dbReference>
<dbReference type="GO" id="GO:0046475">
    <property type="term" value="P:glycerophospholipid catabolic process"/>
    <property type="evidence" value="ECO:0007669"/>
    <property type="project" value="TreeGrafter"/>
</dbReference>
<proteinExistence type="inferred from homology"/>
<dbReference type="InterPro" id="IPR017946">
    <property type="entry name" value="PLC-like_Pdiesterase_TIM-brl"/>
</dbReference>
<dbReference type="FunFam" id="3.20.20.190:FF:000034">
    <property type="entry name" value="Glycerophosphodiester phosphodiesterase GDPD2"/>
    <property type="match status" value="1"/>
</dbReference>
<dbReference type="EC" id="3.1.4.46" evidence="2"/>
<organism evidence="7 8">
    <name type="scientific">Mucuna pruriens</name>
    <name type="common">Velvet bean</name>
    <name type="synonym">Dolichos pruriens</name>
    <dbReference type="NCBI Taxonomy" id="157652"/>
    <lineage>
        <taxon>Eukaryota</taxon>
        <taxon>Viridiplantae</taxon>
        <taxon>Streptophyta</taxon>
        <taxon>Embryophyta</taxon>
        <taxon>Tracheophyta</taxon>
        <taxon>Spermatophyta</taxon>
        <taxon>Magnoliopsida</taxon>
        <taxon>eudicotyledons</taxon>
        <taxon>Gunneridae</taxon>
        <taxon>Pentapetalae</taxon>
        <taxon>rosids</taxon>
        <taxon>fabids</taxon>
        <taxon>Fabales</taxon>
        <taxon>Fabaceae</taxon>
        <taxon>Papilionoideae</taxon>
        <taxon>50 kb inversion clade</taxon>
        <taxon>NPAAA clade</taxon>
        <taxon>indigoferoid/millettioid clade</taxon>
        <taxon>Phaseoleae</taxon>
        <taxon>Mucuna</taxon>
    </lineage>
</organism>
<gene>
    <name evidence="7" type="primary">GDPD1</name>
    <name evidence="7" type="ORF">CR513_31773</name>
</gene>
<dbReference type="EMBL" id="QJKJ01006400">
    <property type="protein sequence ID" value="RDX86839.1"/>
    <property type="molecule type" value="Genomic_DNA"/>
</dbReference>
<keyword evidence="4" id="KW-0378">Hydrolase</keyword>
<sequence>MTLGGEYSCEDPWVEAINSAPSNLLILTIAPRINCTFLTSLLCPSLPTPPMALKAVHVADVPSLDLVPENASLALCSTRFPNGLEMSRSGFKMPKFVVIGHRGNGMNVLHSSDRRMRAIKENTIMSFNAAAEFPLDFIEFDVQVTKDDCPVIFHDDFILAEENGAVFGRRITELSLAEFLSYGPQREPGKEGRVLLRKKDGKTAQWDVEQDDSLCTLQEAFVKVQPSLGFNIELKFDDHVVYEQDYLVHVLQTILKVVFDYAKDRPIIFSTFQPDAALIIKKLQSNYPVFFLTNGGCEIYEDVRRNSLEEAMKFCLENELEGIVSEIKGIFRNPGAVSKIKESKLCLLSYGKLNNVPEAVYMQHLMGIDGVIVDLVKDITEAVTDMIKPKNIGDGEGLTDGCGKVPVDTKPQFSPQELSFLLKLIPQLIQI</sequence>
<dbReference type="InterPro" id="IPR051578">
    <property type="entry name" value="GDPD"/>
</dbReference>
<dbReference type="AlphaFoldDB" id="A0A371G8I4"/>
<reference evidence="7" key="1">
    <citation type="submission" date="2018-05" db="EMBL/GenBank/DDBJ databases">
        <title>Draft genome of Mucuna pruriens seed.</title>
        <authorList>
            <person name="Nnadi N.E."/>
            <person name="Vos R."/>
            <person name="Hasami M.H."/>
            <person name="Devisetty U.K."/>
            <person name="Aguiy J.C."/>
        </authorList>
    </citation>
    <scope>NUCLEOTIDE SEQUENCE [LARGE SCALE GENOMIC DNA]</scope>
    <source>
        <strain evidence="7">JCA_2017</strain>
    </source>
</reference>
<dbReference type="GO" id="GO:0008889">
    <property type="term" value="F:glycerophosphodiester phosphodiesterase activity"/>
    <property type="evidence" value="ECO:0007669"/>
    <property type="project" value="UniProtKB-EC"/>
</dbReference>
<dbReference type="Gene3D" id="3.20.20.190">
    <property type="entry name" value="Phosphatidylinositol (PI) phosphodiesterase"/>
    <property type="match status" value="1"/>
</dbReference>
<comment type="similarity">
    <text evidence="1">Belongs to the glycerophosphoryl diester phosphodiesterase family.</text>
</comment>
<keyword evidence="3" id="KW-0319">Glycerol metabolism</keyword>
<evidence type="ECO:0000313" key="8">
    <source>
        <dbReference type="Proteomes" id="UP000257109"/>
    </source>
</evidence>
<evidence type="ECO:0000256" key="1">
    <source>
        <dbReference type="ARBA" id="ARBA00007277"/>
    </source>
</evidence>
<name>A0A371G8I4_MUCPR</name>
<feature type="non-terminal residue" evidence="7">
    <location>
        <position position="1"/>
    </location>
</feature>
<evidence type="ECO:0000256" key="5">
    <source>
        <dbReference type="ARBA" id="ARBA00047512"/>
    </source>
</evidence>
<protein>
    <recommendedName>
        <fullName evidence="2">glycerophosphodiester phosphodiesterase</fullName>
        <ecNumber evidence="2">3.1.4.46</ecNumber>
    </recommendedName>
</protein>
<feature type="domain" description="GP-PDE" evidence="6">
    <location>
        <begin position="96"/>
        <end position="383"/>
    </location>
</feature>
<dbReference type="PANTHER" id="PTHR22958:SF1">
    <property type="entry name" value="GLYCEROPHOSPHOCHOLINE PHOSPHODIESTERASE GPCPD1"/>
    <property type="match status" value="1"/>
</dbReference>
<dbReference type="Proteomes" id="UP000257109">
    <property type="component" value="Unassembled WGS sequence"/>
</dbReference>
<evidence type="ECO:0000256" key="3">
    <source>
        <dbReference type="ARBA" id="ARBA00022798"/>
    </source>
</evidence>
<evidence type="ECO:0000259" key="6">
    <source>
        <dbReference type="PROSITE" id="PS51704"/>
    </source>
</evidence>
<comment type="caution">
    <text evidence="7">The sequence shown here is derived from an EMBL/GenBank/DDBJ whole genome shotgun (WGS) entry which is preliminary data.</text>
</comment>
<dbReference type="InterPro" id="IPR030395">
    <property type="entry name" value="GP_PDE_dom"/>
</dbReference>
<evidence type="ECO:0000256" key="4">
    <source>
        <dbReference type="ARBA" id="ARBA00022801"/>
    </source>
</evidence>
<dbReference type="SUPFAM" id="SSF51695">
    <property type="entry name" value="PLC-like phosphodiesterases"/>
    <property type="match status" value="1"/>
</dbReference>
<dbReference type="STRING" id="157652.A0A371G8I4"/>
<keyword evidence="8" id="KW-1185">Reference proteome</keyword>
<evidence type="ECO:0000256" key="2">
    <source>
        <dbReference type="ARBA" id="ARBA00012247"/>
    </source>
</evidence>
<evidence type="ECO:0000313" key="7">
    <source>
        <dbReference type="EMBL" id="RDX86839.1"/>
    </source>
</evidence>
<dbReference type="GO" id="GO:0006071">
    <property type="term" value="P:glycerol metabolic process"/>
    <property type="evidence" value="ECO:0007669"/>
    <property type="project" value="UniProtKB-KW"/>
</dbReference>